<dbReference type="AlphaFoldDB" id="A0A5C5YLU2"/>
<protein>
    <recommendedName>
        <fullName evidence="4">Heparinase II/III-like protein</fullName>
    </recommendedName>
</protein>
<keyword evidence="3" id="KW-1185">Reference proteome</keyword>
<dbReference type="RefSeq" id="WP_146587685.1">
    <property type="nucleotide sequence ID" value="NZ_SJPO01000006.1"/>
</dbReference>
<proteinExistence type="predicted"/>
<evidence type="ECO:0000313" key="3">
    <source>
        <dbReference type="Proteomes" id="UP000318478"/>
    </source>
</evidence>
<organism evidence="2 3">
    <name type="scientific">Posidoniimonas polymericola</name>
    <dbReference type="NCBI Taxonomy" id="2528002"/>
    <lineage>
        <taxon>Bacteria</taxon>
        <taxon>Pseudomonadati</taxon>
        <taxon>Planctomycetota</taxon>
        <taxon>Planctomycetia</taxon>
        <taxon>Pirellulales</taxon>
        <taxon>Lacipirellulaceae</taxon>
        <taxon>Posidoniimonas</taxon>
    </lineage>
</organism>
<accession>A0A5C5YLU2</accession>
<evidence type="ECO:0000256" key="1">
    <source>
        <dbReference type="SAM" id="MobiDB-lite"/>
    </source>
</evidence>
<feature type="region of interest" description="Disordered" evidence="1">
    <location>
        <begin position="1"/>
        <end position="39"/>
    </location>
</feature>
<gene>
    <name evidence="2" type="ORF">Pla123a_26780</name>
</gene>
<feature type="region of interest" description="Disordered" evidence="1">
    <location>
        <begin position="93"/>
        <end position="118"/>
    </location>
</feature>
<comment type="caution">
    <text evidence="2">The sequence shown here is derived from an EMBL/GenBank/DDBJ whole genome shotgun (WGS) entry which is preliminary data.</text>
</comment>
<evidence type="ECO:0000313" key="2">
    <source>
        <dbReference type="EMBL" id="TWT75894.1"/>
    </source>
</evidence>
<dbReference type="Proteomes" id="UP000318478">
    <property type="component" value="Unassembled WGS sequence"/>
</dbReference>
<dbReference type="OrthoDB" id="277106at2"/>
<dbReference type="EMBL" id="SJPO01000006">
    <property type="protein sequence ID" value="TWT75894.1"/>
    <property type="molecule type" value="Genomic_DNA"/>
</dbReference>
<name>A0A5C5YLU2_9BACT</name>
<sequence>MSAPTKAEVSQQPSPNGQAPSHQEGDAVPGISNLPARQLWRSTAADGLRSAWKQDPHGDAWKRLGKLLSDHKPPKSLRTGGKAAESPLQWGAAADATPPDWCGAPSDQLKQAAEAWQAASRRGKTDPAFVLESLWWAYALPELANTFDSRAWWGVVDCLFEVTAQAVDASLGDQPTAEMAYAHQVLGGELPLVLSQTLPDAQPLRKLRKPATAALTEGILALTDGEGMPTARVFERLPLLLACWTRCRAWAEQTGKPCWSNDAETQYEWLVRQALRLCRGDGSLALTPAGIRGGRAMLDLALDMAGDVSDNAAAAERLGVKAYQKIAGKADPPEPSVNSEWSAMSVLAADWQAKAQRATVSYADQESRIEYSVAGALLISGLWTSEVKVDGKTLAPVADWDEQCWFSDDDCDYLELSLDLEGDAKLERQVLIAREDRVAYLADIVQTGSDRQRSIEVITRLPLAAGITFAPEQETRDGWLAAGDKRLAGVVPAALPEWRVDPRVGELTQEDDHLVMRHAVKGRNLCCPLFLDAAPSRFAKQRTWRQLTVAESLQPVGPDVAVGYRFQSGKDQWVTYRSLDKPANRTLIGHNLASECLFGRFLDTGEVDEFFEIEND</sequence>
<evidence type="ECO:0008006" key="4">
    <source>
        <dbReference type="Google" id="ProtNLM"/>
    </source>
</evidence>
<reference evidence="2 3" key="1">
    <citation type="submission" date="2019-02" db="EMBL/GenBank/DDBJ databases">
        <title>Deep-cultivation of Planctomycetes and their phenomic and genomic characterization uncovers novel biology.</title>
        <authorList>
            <person name="Wiegand S."/>
            <person name="Jogler M."/>
            <person name="Boedeker C."/>
            <person name="Pinto D."/>
            <person name="Vollmers J."/>
            <person name="Rivas-Marin E."/>
            <person name="Kohn T."/>
            <person name="Peeters S.H."/>
            <person name="Heuer A."/>
            <person name="Rast P."/>
            <person name="Oberbeckmann S."/>
            <person name="Bunk B."/>
            <person name="Jeske O."/>
            <person name="Meyerdierks A."/>
            <person name="Storesund J.E."/>
            <person name="Kallscheuer N."/>
            <person name="Luecker S."/>
            <person name="Lage O.M."/>
            <person name="Pohl T."/>
            <person name="Merkel B.J."/>
            <person name="Hornburger P."/>
            <person name="Mueller R.-W."/>
            <person name="Bruemmer F."/>
            <person name="Labrenz M."/>
            <person name="Spormann A.M."/>
            <person name="Op Den Camp H."/>
            <person name="Overmann J."/>
            <person name="Amann R."/>
            <person name="Jetten M.S.M."/>
            <person name="Mascher T."/>
            <person name="Medema M.H."/>
            <person name="Devos D.P."/>
            <person name="Kaster A.-K."/>
            <person name="Ovreas L."/>
            <person name="Rohde M."/>
            <person name="Galperin M.Y."/>
            <person name="Jogler C."/>
        </authorList>
    </citation>
    <scope>NUCLEOTIDE SEQUENCE [LARGE SCALE GENOMIC DNA]</scope>
    <source>
        <strain evidence="2 3">Pla123a</strain>
    </source>
</reference>
<feature type="compositionally biased region" description="Polar residues" evidence="1">
    <location>
        <begin position="8"/>
        <end position="21"/>
    </location>
</feature>
<feature type="region of interest" description="Disordered" evidence="1">
    <location>
        <begin position="67"/>
        <end position="86"/>
    </location>
</feature>